<feature type="domain" description="Pyrrolo-quinoline quinone repeat" evidence="2">
    <location>
        <begin position="507"/>
        <end position="596"/>
    </location>
</feature>
<dbReference type="RefSeq" id="WP_015358760.1">
    <property type="nucleotide sequence ID" value="NZ_CP014672.1"/>
</dbReference>
<dbReference type="Pfam" id="PF13360">
    <property type="entry name" value="PQQ_2"/>
    <property type="match status" value="1"/>
</dbReference>
<evidence type="ECO:0000313" key="4">
    <source>
        <dbReference type="Proteomes" id="UP000092971"/>
    </source>
</evidence>
<proteinExistence type="predicted"/>
<evidence type="ECO:0000313" key="3">
    <source>
        <dbReference type="EMBL" id="ANW98458.1"/>
    </source>
</evidence>
<reference evidence="3 4" key="1">
    <citation type="submission" date="2016-02" db="EMBL/GenBank/DDBJ databases">
        <title>Comparison of Clostridium stercorarium subspecies using comparative genomics and transcriptomics.</title>
        <authorList>
            <person name="Schellenberg J."/>
            <person name="Thallinger G."/>
            <person name="Levin D.B."/>
            <person name="Zhang X."/>
            <person name="Alvare G."/>
            <person name="Fristensky B."/>
            <person name="Sparling R."/>
        </authorList>
    </citation>
    <scope>NUCLEOTIDE SEQUENCE [LARGE SCALE GENOMIC DNA]</scope>
    <source>
        <strain evidence="3 4">DSM 2910</strain>
    </source>
</reference>
<feature type="compositionally biased region" description="Polar residues" evidence="1">
    <location>
        <begin position="32"/>
        <end position="50"/>
    </location>
</feature>
<dbReference type="Proteomes" id="UP000092971">
    <property type="component" value="Chromosome"/>
</dbReference>
<sequence>MKVIIKKILILFILIITAILSLVLTSKERPDTNTNGNGITSAPSGANDQKSLAEAQAEKTSSADFTIKTVTPEYNFNDIDPRDVNPEIPPIYDGSNAFTEYAKEKKFGDTVLKYWHFYGYDIVISDVENPGIYFGSDENYTDVEGITTFRGNHYRNSAAYGTRNVIEKKLEIVWIKDIGSVSANGSYWPGVGWTGQPLIVHWDEDIRKLMNIKPEYKNTDLVEVIYPTLDGNIYFLNLENGQPTRDPIYIGFSTKGTGMIDPRGYPILYTGQGLNQNGEKFGHHKFRIFSLIDQTELFSITGTTPEAFRLWGAFDPSPLLHKETDTLIQPGENGILYRIKMNTYFNRQTGELSVNPEITKYRYKGVFHQNIGFENSPAFYKNYLYLADNGGLLQCIDINTLEPVWIANLEDDTDATLVIEETEAGVFLYTGNEVDLRAAGKQQPAYIDCQLRKFNALTGELIWEKSYKCLYQSGVNGGLLSTPVIGKNDISDIVIFSICKTTDWKSGKMVALDKKTGEEVWVRKLENYSWSSPVDFLSADGKTYMIFCDFAGMMHLMDPSDGKILYSVSVGENVEASPAVYNDMVVVGTYAKKIYGVRIK</sequence>
<dbReference type="InterPro" id="IPR011047">
    <property type="entry name" value="Quinoprotein_ADH-like_sf"/>
</dbReference>
<evidence type="ECO:0000256" key="1">
    <source>
        <dbReference type="SAM" id="MobiDB-lite"/>
    </source>
</evidence>
<dbReference type="InterPro" id="IPR015943">
    <property type="entry name" value="WD40/YVTN_repeat-like_dom_sf"/>
</dbReference>
<dbReference type="Gene3D" id="2.130.10.10">
    <property type="entry name" value="YVTN repeat-like/Quinoprotein amine dehydrogenase"/>
    <property type="match status" value="2"/>
</dbReference>
<dbReference type="AlphaFoldDB" id="A0A1B1YCI1"/>
<dbReference type="SUPFAM" id="SSF50998">
    <property type="entry name" value="Quinoprotein alcohol dehydrogenase-like"/>
    <property type="match status" value="2"/>
</dbReference>
<organism evidence="3 4">
    <name type="scientific">Thermoclostridium stercorarium subsp. thermolacticum DSM 2910</name>
    <dbReference type="NCBI Taxonomy" id="1121336"/>
    <lineage>
        <taxon>Bacteria</taxon>
        <taxon>Bacillati</taxon>
        <taxon>Bacillota</taxon>
        <taxon>Clostridia</taxon>
        <taxon>Eubacteriales</taxon>
        <taxon>Oscillospiraceae</taxon>
        <taxon>Thermoclostridium</taxon>
    </lineage>
</organism>
<accession>A0A1B1YCI1</accession>
<gene>
    <name evidence="3" type="ORF">CSTERTH_05070</name>
</gene>
<dbReference type="InterPro" id="IPR002372">
    <property type="entry name" value="PQQ_rpt_dom"/>
</dbReference>
<feature type="region of interest" description="Disordered" evidence="1">
    <location>
        <begin position="31"/>
        <end position="53"/>
    </location>
</feature>
<dbReference type="OrthoDB" id="105314at2"/>
<dbReference type="EMBL" id="CP014672">
    <property type="protein sequence ID" value="ANW98458.1"/>
    <property type="molecule type" value="Genomic_DNA"/>
</dbReference>
<dbReference type="PANTHER" id="PTHR34512:SF30">
    <property type="entry name" value="OUTER MEMBRANE PROTEIN ASSEMBLY FACTOR BAMB"/>
    <property type="match status" value="1"/>
</dbReference>
<name>A0A1B1YCI1_THEST</name>
<protein>
    <submittedName>
        <fullName evidence="3">Pyrrolo-quinoline quinone</fullName>
    </submittedName>
</protein>
<evidence type="ECO:0000259" key="2">
    <source>
        <dbReference type="Pfam" id="PF13360"/>
    </source>
</evidence>
<dbReference type="PANTHER" id="PTHR34512">
    <property type="entry name" value="CELL SURFACE PROTEIN"/>
    <property type="match status" value="1"/>
</dbReference>